<accession>A0AAJ8E2J9</accession>
<dbReference type="GeneID" id="84592707"/>
<organism evidence="1">
    <name type="scientific">Aspergillus niger</name>
    <dbReference type="NCBI Taxonomy" id="5061"/>
    <lineage>
        <taxon>Eukaryota</taxon>
        <taxon>Fungi</taxon>
        <taxon>Dikarya</taxon>
        <taxon>Ascomycota</taxon>
        <taxon>Pezizomycotina</taxon>
        <taxon>Eurotiomycetes</taxon>
        <taxon>Eurotiomycetidae</taxon>
        <taxon>Eurotiales</taxon>
        <taxon>Aspergillaceae</taxon>
        <taxon>Aspergillus</taxon>
        <taxon>Aspergillus subgen. Circumdati</taxon>
    </lineage>
</organism>
<evidence type="ECO:0000313" key="1">
    <source>
        <dbReference type="RefSeq" id="XP_059604549.1"/>
    </source>
</evidence>
<dbReference type="AlphaFoldDB" id="A0AAJ8E2J9"/>
<reference evidence="1" key="2">
    <citation type="submission" date="2025-08" db="UniProtKB">
        <authorList>
            <consortium name="RefSeq"/>
        </authorList>
    </citation>
    <scope>IDENTIFICATION</scope>
</reference>
<dbReference type="KEGG" id="ang:An12g09010"/>
<sequence>MPLLLADPSVKVFISQLSPMIRLVRGCRSDKPWTASNCLGILSVLLIAVAASKGRGIFQSHCQCYGVIDKELRVDSLVTLFYKRALVTTPCLPNRGASRSRHPDDVISGLAGVLKELFLMAMRRHTSRRSCGTGIVGVSRTNQCCGYCASTNGSSYKSNPGGGLYHKHVTETGCSVHCGPPDPLVLVSWSADAMIACAAMSPVACTEDSVLAFALISSSYYWLVLHFSNGVTEGQGTEITATQTAWPVAIVMGSPRKRVIIYYMRHGQRYLALRTEWVKEPKRLYGIHGELRGSYVPVFYSIMKGY</sequence>
<protein>
    <submittedName>
        <fullName evidence="1">Uncharacterized protein</fullName>
    </submittedName>
</protein>
<dbReference type="RefSeq" id="XP_059604549.1">
    <property type="nucleotide sequence ID" value="XM_059743630.1"/>
</dbReference>
<gene>
    <name evidence="1" type="ORF">An12g09010</name>
</gene>
<reference evidence="1" key="1">
    <citation type="submission" date="2025-02" db="EMBL/GenBank/DDBJ databases">
        <authorList>
            <consortium name="NCBI Genome Project"/>
        </authorList>
    </citation>
    <scope>NUCLEOTIDE SEQUENCE</scope>
</reference>
<name>A0AAJ8E2J9_ASPNG</name>
<dbReference type="VEuPathDB" id="FungiDB:An12g09010"/>
<proteinExistence type="predicted"/>